<evidence type="ECO:0000256" key="1">
    <source>
        <dbReference type="SAM" id="MobiDB-lite"/>
    </source>
</evidence>
<proteinExistence type="predicted"/>
<evidence type="ECO:0000313" key="2">
    <source>
        <dbReference type="EMBL" id="KNZ49474.1"/>
    </source>
</evidence>
<feature type="compositionally biased region" description="Basic residues" evidence="1">
    <location>
        <begin position="509"/>
        <end position="521"/>
    </location>
</feature>
<organism evidence="2 3">
    <name type="scientific">Puccinia sorghi</name>
    <dbReference type="NCBI Taxonomy" id="27349"/>
    <lineage>
        <taxon>Eukaryota</taxon>
        <taxon>Fungi</taxon>
        <taxon>Dikarya</taxon>
        <taxon>Basidiomycota</taxon>
        <taxon>Pucciniomycotina</taxon>
        <taxon>Pucciniomycetes</taxon>
        <taxon>Pucciniales</taxon>
        <taxon>Pucciniaceae</taxon>
        <taxon>Puccinia</taxon>
    </lineage>
</organism>
<evidence type="ECO:0000313" key="3">
    <source>
        <dbReference type="Proteomes" id="UP000037035"/>
    </source>
</evidence>
<reference evidence="2 3" key="1">
    <citation type="submission" date="2015-08" db="EMBL/GenBank/DDBJ databases">
        <title>Next Generation Sequencing and Analysis of the Genome of Puccinia sorghi L Schw, the Causal Agent of Maize Common Rust.</title>
        <authorList>
            <person name="Rochi L."/>
            <person name="Burguener G."/>
            <person name="Darino M."/>
            <person name="Turjanski A."/>
            <person name="Kreff E."/>
            <person name="Dieguez M.J."/>
            <person name="Sacco F."/>
        </authorList>
    </citation>
    <scope>NUCLEOTIDE SEQUENCE [LARGE SCALE GENOMIC DNA]</scope>
    <source>
        <strain evidence="2 3">RO10H11247</strain>
    </source>
</reference>
<keyword evidence="3" id="KW-1185">Reference proteome</keyword>
<name>A0A0L6ULS9_9BASI</name>
<accession>A0A0L6ULS9</accession>
<dbReference type="Proteomes" id="UP000037035">
    <property type="component" value="Unassembled WGS sequence"/>
</dbReference>
<sequence>MDTFEACQYLQRSIGTGSSSATKLIALLSGLVSVPDVLTGLEKAQKVLATAASERDCVRTAFLVEISKEALVSMFDVSGIAMDIHVFLFHHYWIDRVVRMGLGDNRLAARVLHLGKISSIASSSPCSSIHINISLRFLDSLQMECCHASVKREQASSIGIHSPPLVQWAIRKSKPGRTDELLMGSLLERQIPRMVRLMKKVTRRVLQVSWSLDRASFRYTPRILAHIHKRLLTMEGDSEEYTTRSLQIMKQLRSKLEMFYAVGPAFRTSSGPLTVVHPHHPITLTKTSASASSSRTDQLMSLTATPSGSRHQVLLIGAHQGDEASSPGGTAELAKTRKTRLTILNCKLRDILQAFLLAIVTEVVGLMILIQDRTGMSWWPIAAWVFDLVLAPVQPTHLHHPSFWLEGALDDLPPSDPMAAERGRFTRGGRSGHGTPDSILKPAAVVPLNAAASAPSEPGSPQSSRLRSLMAAKAVTPMNFRRVSWSTASSSDSEGDLDPKRQLAAEIKKRKQLPKSPKPKPHFSLMSNSPSSHPNIDPIQFIITESPVGNSPPTSRFVRQHPSSSLDQNGSDKEN</sequence>
<comment type="caution">
    <text evidence="2">The sequence shown here is derived from an EMBL/GenBank/DDBJ whole genome shotgun (WGS) entry which is preliminary data.</text>
</comment>
<dbReference type="VEuPathDB" id="FungiDB:VP01_499g6"/>
<feature type="region of interest" description="Disordered" evidence="1">
    <location>
        <begin position="415"/>
        <end position="439"/>
    </location>
</feature>
<dbReference type="OrthoDB" id="2497136at2759"/>
<gene>
    <name evidence="2" type="ORF">VP01_499g6</name>
</gene>
<feature type="compositionally biased region" description="Polar residues" evidence="1">
    <location>
        <begin position="525"/>
        <end position="534"/>
    </location>
</feature>
<dbReference type="AlphaFoldDB" id="A0A0L6ULS9"/>
<protein>
    <submittedName>
        <fullName evidence="2">Uncharacterized protein</fullName>
    </submittedName>
</protein>
<dbReference type="EMBL" id="LAVV01010164">
    <property type="protein sequence ID" value="KNZ49474.1"/>
    <property type="molecule type" value="Genomic_DNA"/>
</dbReference>
<feature type="region of interest" description="Disordered" evidence="1">
    <location>
        <begin position="509"/>
        <end position="575"/>
    </location>
</feature>